<organism evidence="2 3">
    <name type="scientific">Saccharothrix coeruleofusca</name>
    <dbReference type="NCBI Taxonomy" id="33919"/>
    <lineage>
        <taxon>Bacteria</taxon>
        <taxon>Bacillati</taxon>
        <taxon>Actinomycetota</taxon>
        <taxon>Actinomycetes</taxon>
        <taxon>Pseudonocardiales</taxon>
        <taxon>Pseudonocardiaceae</taxon>
        <taxon>Saccharothrix</taxon>
    </lineage>
</organism>
<keyword evidence="1" id="KW-1133">Transmembrane helix</keyword>
<evidence type="ECO:0000256" key="1">
    <source>
        <dbReference type="SAM" id="Phobius"/>
    </source>
</evidence>
<dbReference type="Proteomes" id="UP000639606">
    <property type="component" value="Unassembled WGS sequence"/>
</dbReference>
<proteinExistence type="predicted"/>
<reference evidence="2" key="2">
    <citation type="submission" date="2020-09" db="EMBL/GenBank/DDBJ databases">
        <authorList>
            <person name="Sun Q."/>
            <person name="Ohkuma M."/>
        </authorList>
    </citation>
    <scope>NUCLEOTIDE SEQUENCE</scope>
    <source>
        <strain evidence="2">JCM 3313</strain>
    </source>
</reference>
<name>A0A918EDV8_9PSEU</name>
<keyword evidence="3" id="KW-1185">Reference proteome</keyword>
<dbReference type="AlphaFoldDB" id="A0A918EDV8"/>
<feature type="transmembrane region" description="Helical" evidence="1">
    <location>
        <begin position="94"/>
        <end position="114"/>
    </location>
</feature>
<evidence type="ECO:0000313" key="3">
    <source>
        <dbReference type="Proteomes" id="UP000639606"/>
    </source>
</evidence>
<evidence type="ECO:0000313" key="2">
    <source>
        <dbReference type="EMBL" id="GGP50885.1"/>
    </source>
</evidence>
<keyword evidence="1" id="KW-0472">Membrane</keyword>
<dbReference type="EMBL" id="BMRG01000003">
    <property type="protein sequence ID" value="GGP50885.1"/>
    <property type="molecule type" value="Genomic_DNA"/>
</dbReference>
<accession>A0A918EDV8</accession>
<reference evidence="2" key="1">
    <citation type="journal article" date="2014" name="Int. J. Syst. Evol. Microbiol.">
        <title>Complete genome sequence of Corynebacterium casei LMG S-19264T (=DSM 44701T), isolated from a smear-ripened cheese.</title>
        <authorList>
            <consortium name="US DOE Joint Genome Institute (JGI-PGF)"/>
            <person name="Walter F."/>
            <person name="Albersmeier A."/>
            <person name="Kalinowski J."/>
            <person name="Ruckert C."/>
        </authorList>
    </citation>
    <scope>NUCLEOTIDE SEQUENCE</scope>
    <source>
        <strain evidence="2">JCM 3313</strain>
    </source>
</reference>
<protein>
    <submittedName>
        <fullName evidence="2">Uncharacterized protein</fullName>
    </submittedName>
</protein>
<sequence>MLADLLAVAWVWFWVDLALGVRDGVLRLRAPGDGLVSAGQGLSDTFRDAADRARDVPLVGGRLADALGRGQDAGGSMVGAGQTQIEAVESTAQWLAIALIALPVAFLLVSWLPLRVRYARRAGAAKRLRDTGREDLLALRALNELSLRRLAAFDGDPVEGWRRRDPEVIRALAAGQLAAAGLRPPR</sequence>
<keyword evidence="1" id="KW-0812">Transmembrane</keyword>
<gene>
    <name evidence="2" type="ORF">GCM10010185_24100</name>
</gene>
<comment type="caution">
    <text evidence="2">The sequence shown here is derived from an EMBL/GenBank/DDBJ whole genome shotgun (WGS) entry which is preliminary data.</text>
</comment>